<dbReference type="Proteomes" id="UP000012960">
    <property type="component" value="Unplaced"/>
</dbReference>
<evidence type="ECO:0000313" key="9">
    <source>
        <dbReference type="Proteomes" id="UP000012960"/>
    </source>
</evidence>
<dbReference type="OrthoDB" id="941679at2759"/>
<evidence type="ECO:0000256" key="5">
    <source>
        <dbReference type="RuleBase" id="RU004336"/>
    </source>
</evidence>
<sequence>MTNKPNSLPFSLLLLALLFASVLVVDAHNVICKCHRVHGHKKHNHKGDGQHGGVSANGTLDVTVSQNGTAGGNQSSSYSSSSSSSSSNVTMSQSNTGAGDQNSSSSSSSTYGSLSSNTTGADNQTPSTPLTPPSSSSSNSYDNTGTGNPTTSSSSPLPPSSSSPSSDISTSQNITTAGNQSSSSSLPPPYSSSSSLPPPYSSSSTLPPPSSSSLPPASSYSSSSSTINVSQNITGAGNQATSSSIPPSSSSSSSSSSTSTSTYVDGSSNAGSVGVCFGRSGDNLPSPSVIVQLLKSHRISKVRLFVPIPAVLTALKGTGIRIMIGVPNENIMQLSSGGADAALAWLKTNVLAFVDASQVCYLAVGNEVLHTDASLTPYLVPAMYNFHKALQTLGLDSSIKLSSPCSSQILSVWTPPSNGAFAPFCLPAVQSMLKFLSETGAPFMVNMQPFHSFINDPVSTNLNFCLFQAKAQPMLDNGLQYTNMFDVMLDALATAMEREGFKGIPVMVTETGWPTAGNNVATPDNAAAYIGGILERRSHGVGTPKRPNQAAEVFLSDMFNENTKGGQEFEKHFGIFQPDGSPVINVTSFT</sequence>
<dbReference type="Gramene" id="Ma09_t00800.1">
    <property type="protein sequence ID" value="Ma09_p00800.1"/>
    <property type="gene ID" value="Ma09_g00800"/>
</dbReference>
<feature type="region of interest" description="Disordered" evidence="6">
    <location>
        <begin position="40"/>
        <end position="267"/>
    </location>
</feature>
<protein>
    <recommendedName>
        <fullName evidence="10">Glucan endo-1,3-beta-D-glucosidase</fullName>
    </recommendedName>
</protein>
<feature type="signal peptide" evidence="7">
    <location>
        <begin position="1"/>
        <end position="27"/>
    </location>
</feature>
<keyword evidence="3 5" id="KW-0326">Glycosidase</keyword>
<dbReference type="OMA" id="NENIMQL"/>
<dbReference type="EnsemblPlants" id="Ma09_t00800.1">
    <property type="protein sequence ID" value="Ma09_p00800.1"/>
    <property type="gene ID" value="Ma09_g00800"/>
</dbReference>
<dbReference type="GeneID" id="103996609"/>
<accession>A0A804KEI4</accession>
<feature type="compositionally biased region" description="Low complexity" evidence="6">
    <location>
        <begin position="162"/>
        <end position="171"/>
    </location>
</feature>
<dbReference type="InParanoid" id="A0A804KEI4"/>
<dbReference type="FunFam" id="3.20.20.80:FF:000010">
    <property type="entry name" value="glucan endo-1,3-beta-glucosidase, basic"/>
    <property type="match status" value="1"/>
</dbReference>
<keyword evidence="7" id="KW-0732">Signal</keyword>
<name>A0A804KEI4_MUSAM</name>
<evidence type="ECO:0000256" key="1">
    <source>
        <dbReference type="ARBA" id="ARBA00008773"/>
    </source>
</evidence>
<evidence type="ECO:0008006" key="10">
    <source>
        <dbReference type="Google" id="ProtNLM"/>
    </source>
</evidence>
<proteinExistence type="inferred from homology"/>
<feature type="compositionally biased region" description="Low complexity" evidence="6">
    <location>
        <begin position="211"/>
        <end position="225"/>
    </location>
</feature>
<evidence type="ECO:0000256" key="2">
    <source>
        <dbReference type="ARBA" id="ARBA00022801"/>
    </source>
</evidence>
<dbReference type="PANTHER" id="PTHR32227">
    <property type="entry name" value="GLUCAN ENDO-1,3-BETA-GLUCOSIDASE BG1-RELATED-RELATED"/>
    <property type="match status" value="1"/>
</dbReference>
<feature type="compositionally biased region" description="Low complexity" evidence="6">
    <location>
        <begin position="103"/>
        <end position="116"/>
    </location>
</feature>
<evidence type="ECO:0000256" key="3">
    <source>
        <dbReference type="ARBA" id="ARBA00023295"/>
    </source>
</evidence>
<feature type="compositionally biased region" description="Low complexity" evidence="6">
    <location>
        <begin position="75"/>
        <end position="87"/>
    </location>
</feature>
<evidence type="ECO:0000256" key="6">
    <source>
        <dbReference type="SAM" id="MobiDB-lite"/>
    </source>
</evidence>
<dbReference type="FunCoup" id="A0A804KEI4">
    <property type="interactions" value="36"/>
</dbReference>
<feature type="compositionally biased region" description="Low complexity" evidence="6">
    <location>
        <begin position="125"/>
        <end position="140"/>
    </location>
</feature>
<keyword evidence="2 5" id="KW-0378">Hydrolase</keyword>
<reference evidence="8" key="1">
    <citation type="submission" date="2021-05" db="UniProtKB">
        <authorList>
            <consortium name="EnsemblPlants"/>
        </authorList>
    </citation>
    <scope>IDENTIFICATION</scope>
    <source>
        <strain evidence="8">subsp. malaccensis</strain>
    </source>
</reference>
<dbReference type="SUPFAM" id="SSF51445">
    <property type="entry name" value="(Trans)glycosidases"/>
    <property type="match status" value="1"/>
</dbReference>
<evidence type="ECO:0000313" key="8">
    <source>
        <dbReference type="EnsemblPlants" id="Ma09_p00800.1"/>
    </source>
</evidence>
<feature type="compositionally biased region" description="Polar residues" evidence="6">
    <location>
        <begin position="56"/>
        <end position="74"/>
    </location>
</feature>
<dbReference type="KEGG" id="mus:103996609"/>
<keyword evidence="9" id="KW-1185">Reference proteome</keyword>
<feature type="chain" id="PRO_5032693767" description="Glucan endo-1,3-beta-D-glucosidase" evidence="7">
    <location>
        <begin position="28"/>
        <end position="590"/>
    </location>
</feature>
<comment type="similarity">
    <text evidence="1 4">Belongs to the glycosyl hydrolase 17 family.</text>
</comment>
<feature type="compositionally biased region" description="Pro residues" evidence="6">
    <location>
        <begin position="186"/>
        <end position="210"/>
    </location>
</feature>
<feature type="compositionally biased region" description="Polar residues" evidence="6">
    <location>
        <begin position="88"/>
        <end position="102"/>
    </location>
</feature>
<dbReference type="Pfam" id="PF00332">
    <property type="entry name" value="Glyco_hydro_17"/>
    <property type="match status" value="1"/>
</dbReference>
<feature type="compositionally biased region" description="Low complexity" evidence="6">
    <location>
        <begin position="241"/>
        <end position="262"/>
    </location>
</feature>
<dbReference type="InterPro" id="IPR044965">
    <property type="entry name" value="Glyco_hydro_17_plant"/>
</dbReference>
<dbReference type="InterPro" id="IPR017853">
    <property type="entry name" value="GH"/>
</dbReference>
<dbReference type="GO" id="GO:0042973">
    <property type="term" value="F:glucan endo-1,3-beta-D-glucosidase activity"/>
    <property type="evidence" value="ECO:0007669"/>
    <property type="project" value="UniProtKB-ARBA"/>
</dbReference>
<dbReference type="GO" id="GO:0005975">
    <property type="term" value="P:carbohydrate metabolic process"/>
    <property type="evidence" value="ECO:0007669"/>
    <property type="project" value="InterPro"/>
</dbReference>
<evidence type="ECO:0000256" key="7">
    <source>
        <dbReference type="SAM" id="SignalP"/>
    </source>
</evidence>
<dbReference type="AlphaFoldDB" id="A0A804KEI4"/>
<dbReference type="PROSITE" id="PS00587">
    <property type="entry name" value="GLYCOSYL_HYDROL_F17"/>
    <property type="match status" value="1"/>
</dbReference>
<feature type="compositionally biased region" description="Polar residues" evidence="6">
    <location>
        <begin position="226"/>
        <end position="240"/>
    </location>
</feature>
<dbReference type="InterPro" id="IPR000490">
    <property type="entry name" value="Glyco_hydro_17"/>
</dbReference>
<evidence type="ECO:0000256" key="4">
    <source>
        <dbReference type="RuleBase" id="RU004335"/>
    </source>
</evidence>
<organism evidence="8 9">
    <name type="scientific">Musa acuminata subsp. malaccensis</name>
    <name type="common">Wild banana</name>
    <name type="synonym">Musa malaccensis</name>
    <dbReference type="NCBI Taxonomy" id="214687"/>
    <lineage>
        <taxon>Eukaryota</taxon>
        <taxon>Viridiplantae</taxon>
        <taxon>Streptophyta</taxon>
        <taxon>Embryophyta</taxon>
        <taxon>Tracheophyta</taxon>
        <taxon>Spermatophyta</taxon>
        <taxon>Magnoliopsida</taxon>
        <taxon>Liliopsida</taxon>
        <taxon>Zingiberales</taxon>
        <taxon>Musaceae</taxon>
        <taxon>Musa</taxon>
    </lineage>
</organism>
<dbReference type="Gene3D" id="3.20.20.80">
    <property type="entry name" value="Glycosidases"/>
    <property type="match status" value="1"/>
</dbReference>